<name>A0ACB7SUF4_HYAAI</name>
<protein>
    <submittedName>
        <fullName evidence="1">Uncharacterized protein</fullName>
    </submittedName>
</protein>
<evidence type="ECO:0000313" key="2">
    <source>
        <dbReference type="Proteomes" id="UP000821845"/>
    </source>
</evidence>
<reference evidence="1" key="1">
    <citation type="submission" date="2020-05" db="EMBL/GenBank/DDBJ databases">
        <title>Large-scale comparative analyses of tick genomes elucidate their genetic diversity and vector capacities.</title>
        <authorList>
            <person name="Jia N."/>
            <person name="Wang J."/>
            <person name="Shi W."/>
            <person name="Du L."/>
            <person name="Sun Y."/>
            <person name="Zhan W."/>
            <person name="Jiang J."/>
            <person name="Wang Q."/>
            <person name="Zhang B."/>
            <person name="Ji P."/>
            <person name="Sakyi L.B."/>
            <person name="Cui X."/>
            <person name="Yuan T."/>
            <person name="Jiang B."/>
            <person name="Yang W."/>
            <person name="Lam T.T.-Y."/>
            <person name="Chang Q."/>
            <person name="Ding S."/>
            <person name="Wang X."/>
            <person name="Zhu J."/>
            <person name="Ruan X."/>
            <person name="Zhao L."/>
            <person name="Wei J."/>
            <person name="Que T."/>
            <person name="Du C."/>
            <person name="Cheng J."/>
            <person name="Dai P."/>
            <person name="Han X."/>
            <person name="Huang E."/>
            <person name="Gao Y."/>
            <person name="Liu J."/>
            <person name="Shao H."/>
            <person name="Ye R."/>
            <person name="Li L."/>
            <person name="Wei W."/>
            <person name="Wang X."/>
            <person name="Wang C."/>
            <person name="Yang T."/>
            <person name="Huo Q."/>
            <person name="Li W."/>
            <person name="Guo W."/>
            <person name="Chen H."/>
            <person name="Zhou L."/>
            <person name="Ni X."/>
            <person name="Tian J."/>
            <person name="Zhou Y."/>
            <person name="Sheng Y."/>
            <person name="Liu T."/>
            <person name="Pan Y."/>
            <person name="Xia L."/>
            <person name="Li J."/>
            <person name="Zhao F."/>
            <person name="Cao W."/>
        </authorList>
    </citation>
    <scope>NUCLEOTIDE SEQUENCE</scope>
    <source>
        <strain evidence="1">Hyas-2018</strain>
    </source>
</reference>
<keyword evidence="2" id="KW-1185">Reference proteome</keyword>
<gene>
    <name evidence="1" type="ORF">HPB50_000482</name>
</gene>
<dbReference type="Proteomes" id="UP000821845">
    <property type="component" value="Chromosome 2"/>
</dbReference>
<comment type="caution">
    <text evidence="1">The sequence shown here is derived from an EMBL/GenBank/DDBJ whole genome shotgun (WGS) entry which is preliminary data.</text>
</comment>
<sequence>MRSKCCAAGVSALAVLRLASALLLVAMVLLQSQCGDAWPYRQQRKRTEQGVARKEEELPLYLTPYIVQGKVRDARERSRVGAISGSPDIESYAGFLTVRERQSNHLFFWFFPAIVSIQAAPAKGHGSHINKSLQRRAVHGLHMGDMSVRSRSQEYSTGPFFVQKKHPGGPAPLVLWLQGGPGVPSVMGALVEHGPLRAIADGTTAFRAHTWAHEASVVYVDQPVGTGFSHSHDGVDDRWYCANASDAAADLYEFMGQFCVIFAECHRADFFIAAESYAGTITHAITRLNGSASETCLVLNSLPHLKGLVLASPFVDPENQLDNSELLHQTGFLTDAQAALLWEQYNRVVRLIRRGNYTTAKDLLEDIIDGNPTVSTTLFANLTGLRQAYDLDLTHAPAIFTAYEQFVERAEVRRALHVGRQLVFMTDGDAVTHSMYADILVSYKHQLADLLDQDLKVLVYGGQKDLLTPLSSVERFMKTVNWKGQREYVTTPRTPWRMGTDQVLGYYRHVHNYTEVGIDVLLR</sequence>
<organism evidence="1 2">
    <name type="scientific">Hyalomma asiaticum</name>
    <name type="common">Tick</name>
    <dbReference type="NCBI Taxonomy" id="266040"/>
    <lineage>
        <taxon>Eukaryota</taxon>
        <taxon>Metazoa</taxon>
        <taxon>Ecdysozoa</taxon>
        <taxon>Arthropoda</taxon>
        <taxon>Chelicerata</taxon>
        <taxon>Arachnida</taxon>
        <taxon>Acari</taxon>
        <taxon>Parasitiformes</taxon>
        <taxon>Ixodida</taxon>
        <taxon>Ixodoidea</taxon>
        <taxon>Ixodidae</taxon>
        <taxon>Hyalomminae</taxon>
        <taxon>Hyalomma</taxon>
    </lineage>
</organism>
<accession>A0ACB7SUF4</accession>
<proteinExistence type="predicted"/>
<dbReference type="EMBL" id="CM023482">
    <property type="protein sequence ID" value="KAH6937443.1"/>
    <property type="molecule type" value="Genomic_DNA"/>
</dbReference>
<evidence type="ECO:0000313" key="1">
    <source>
        <dbReference type="EMBL" id="KAH6937443.1"/>
    </source>
</evidence>